<sequence length="766" mass="78959">MSPVPAQEPNPEAAAPTCDMSHRLLQRLLPALLLIAASALPISAGAQFGPKTTAATTTAAGGSASGSSTVTTPHVQAELVAHAPEGVAPGKPLWLGLSITHQPEWHTYWMNSGDSGLPTELEWQVPAGIEAGAIAWPVPRKIPIGNLANYGYEGTVLLPVPMTVSSAFAPGPLARTATFHLRASWLVCRKECIPEEGDFTLQLPIRSTTALNAGAFEAAQQAHPQPLPAPAGGGAASSARVDGNAIALTVAGLPPALRGQALEFFPETTGAIETAADWTQAWQGDVWTARVPLSAQRSASPVPMPVVLAHAGRGWRAELPVDGGWPKAAAMASVSPALEAALRANAAQGGAAPVAPQVTAAPLATLLAALAGALLGGLILNLMPCVFPVLAIKVVGFAQHAQNRRAHRIGGLAYTAGVVLSFMALGALMLALRAAGEAVGWGFQLQSPGVVALLAALFTVIGLNLAGVFEFGRFLPSSVATLQARHPAVDAFLTGVLAVAVASPCTAPFMGASLGLTATLPAAQALAVFAALGVGLALPYLAASWVPAVARALPRPGAWMDTLRRFMAFPMFATVVWLVWVLGQQSGIDGAAALLALLVMLAMAVWALTLAGRTRWAIATISIAALAYMTAVWGPKVVEIPPLPAATASAAATAGGWRPWQAGLPEQLVAQGQPVFVDYTAAWCVTCQYNKKTTLAHEDVLKDFAAKNVALLRADWTRRDPAITAALAQLGRSGVPVYVLQAPGRPPVVLSEILGVQEVRAALAGL</sequence>
<dbReference type="GO" id="GO:0015035">
    <property type="term" value="F:protein-disulfide reductase activity"/>
    <property type="evidence" value="ECO:0007669"/>
    <property type="project" value="TreeGrafter"/>
</dbReference>
<dbReference type="InterPro" id="IPR013766">
    <property type="entry name" value="Thioredoxin_domain"/>
</dbReference>
<feature type="transmembrane region" description="Helical" evidence="8">
    <location>
        <begin position="491"/>
        <end position="510"/>
    </location>
</feature>
<dbReference type="EMBL" id="FMZC01000017">
    <property type="protein sequence ID" value="SDE43202.1"/>
    <property type="molecule type" value="Genomic_DNA"/>
</dbReference>
<keyword evidence="5 8" id="KW-1133">Transmembrane helix</keyword>
<keyword evidence="7" id="KW-0676">Redox-active center</keyword>
<keyword evidence="6 8" id="KW-0472">Membrane</keyword>
<dbReference type="Pfam" id="PF13899">
    <property type="entry name" value="Thioredoxin_7"/>
    <property type="match status" value="1"/>
</dbReference>
<evidence type="ECO:0000259" key="9">
    <source>
        <dbReference type="PROSITE" id="PS51352"/>
    </source>
</evidence>
<feature type="transmembrane region" description="Helical" evidence="8">
    <location>
        <begin position="412"/>
        <end position="432"/>
    </location>
</feature>
<keyword evidence="11" id="KW-1185">Reference proteome</keyword>
<gene>
    <name evidence="10" type="ORF">SAMN05192589_11753</name>
</gene>
<comment type="subcellular location">
    <subcellularLocation>
        <location evidence="1">Cell membrane</location>
        <topology evidence="1">Multi-pass membrane protein</topology>
    </subcellularLocation>
</comment>
<dbReference type="PANTHER" id="PTHR32234:SF3">
    <property type="entry name" value="SUPPRESSION OF COPPER SENSITIVITY PROTEIN"/>
    <property type="match status" value="1"/>
</dbReference>
<dbReference type="InterPro" id="IPR003834">
    <property type="entry name" value="Cyt_c_assmbl_TM_dom"/>
</dbReference>
<evidence type="ECO:0000313" key="10">
    <source>
        <dbReference type="EMBL" id="SDE43202.1"/>
    </source>
</evidence>
<keyword evidence="3 8" id="KW-0812">Transmembrane</keyword>
<dbReference type="Pfam" id="PF02683">
    <property type="entry name" value="DsbD_TM"/>
    <property type="match status" value="1"/>
</dbReference>
<dbReference type="GO" id="GO:0045454">
    <property type="term" value="P:cell redox homeostasis"/>
    <property type="evidence" value="ECO:0007669"/>
    <property type="project" value="TreeGrafter"/>
</dbReference>
<dbReference type="SUPFAM" id="SSF52833">
    <property type="entry name" value="Thioredoxin-like"/>
    <property type="match status" value="1"/>
</dbReference>
<dbReference type="Gene3D" id="3.40.30.10">
    <property type="entry name" value="Glutaredoxin"/>
    <property type="match status" value="1"/>
</dbReference>
<dbReference type="PROSITE" id="PS00194">
    <property type="entry name" value="THIOREDOXIN_1"/>
    <property type="match status" value="1"/>
</dbReference>
<evidence type="ECO:0000256" key="1">
    <source>
        <dbReference type="ARBA" id="ARBA00004651"/>
    </source>
</evidence>
<name>A0A1G7CV27_9BURK</name>
<dbReference type="PROSITE" id="PS51352">
    <property type="entry name" value="THIOREDOXIN_2"/>
    <property type="match status" value="1"/>
</dbReference>
<dbReference type="GO" id="GO:0005886">
    <property type="term" value="C:plasma membrane"/>
    <property type="evidence" value="ECO:0007669"/>
    <property type="project" value="UniProtKB-SubCell"/>
</dbReference>
<feature type="transmembrane region" description="Helical" evidence="8">
    <location>
        <begin position="588"/>
        <end position="609"/>
    </location>
</feature>
<dbReference type="GO" id="GO:0017004">
    <property type="term" value="P:cytochrome complex assembly"/>
    <property type="evidence" value="ECO:0007669"/>
    <property type="project" value="UniProtKB-KW"/>
</dbReference>
<proteinExistence type="predicted"/>
<reference evidence="10 11" key="1">
    <citation type="submission" date="2016-10" db="EMBL/GenBank/DDBJ databases">
        <authorList>
            <person name="de Groot N.N."/>
        </authorList>
    </citation>
    <scope>NUCLEOTIDE SEQUENCE [LARGE SCALE GENOMIC DNA]</scope>
    <source>
        <strain evidence="10 11">DSM 16619</strain>
    </source>
</reference>
<dbReference type="InterPro" id="IPR017937">
    <property type="entry name" value="Thioredoxin_CS"/>
</dbReference>
<keyword evidence="2" id="KW-1003">Cell membrane</keyword>
<dbReference type="AlphaFoldDB" id="A0A1G7CV27"/>
<feature type="transmembrane region" description="Helical" evidence="8">
    <location>
        <begin position="366"/>
        <end position="391"/>
    </location>
</feature>
<dbReference type="CDD" id="cd02953">
    <property type="entry name" value="DsbDgamma"/>
    <property type="match status" value="1"/>
</dbReference>
<dbReference type="InterPro" id="IPR028250">
    <property type="entry name" value="DsbDN"/>
</dbReference>
<keyword evidence="4" id="KW-0201">Cytochrome c-type biogenesis</keyword>
<dbReference type="PANTHER" id="PTHR32234">
    <property type="entry name" value="THIOL:DISULFIDE INTERCHANGE PROTEIN DSBD"/>
    <property type="match status" value="1"/>
</dbReference>
<evidence type="ECO:0000313" key="11">
    <source>
        <dbReference type="Proteomes" id="UP000198781"/>
    </source>
</evidence>
<feature type="domain" description="Thioredoxin" evidence="9">
    <location>
        <begin position="637"/>
        <end position="766"/>
    </location>
</feature>
<organism evidence="10 11">
    <name type="scientific">Paracidovorax valerianellae</name>
    <dbReference type="NCBI Taxonomy" id="187868"/>
    <lineage>
        <taxon>Bacteria</taxon>
        <taxon>Pseudomonadati</taxon>
        <taxon>Pseudomonadota</taxon>
        <taxon>Betaproteobacteria</taxon>
        <taxon>Burkholderiales</taxon>
        <taxon>Comamonadaceae</taxon>
        <taxon>Paracidovorax</taxon>
    </lineage>
</organism>
<dbReference type="InterPro" id="IPR035671">
    <property type="entry name" value="DsbD_gamma"/>
</dbReference>
<dbReference type="STRING" id="187868.SAMN05192589_11753"/>
<accession>A0A1G7CV27</accession>
<dbReference type="Proteomes" id="UP000198781">
    <property type="component" value="Unassembled WGS sequence"/>
</dbReference>
<evidence type="ECO:0000256" key="3">
    <source>
        <dbReference type="ARBA" id="ARBA00022692"/>
    </source>
</evidence>
<feature type="transmembrane region" description="Helical" evidence="8">
    <location>
        <begin position="452"/>
        <end position="471"/>
    </location>
</feature>
<evidence type="ECO:0000256" key="5">
    <source>
        <dbReference type="ARBA" id="ARBA00022989"/>
    </source>
</evidence>
<dbReference type="Pfam" id="PF11412">
    <property type="entry name" value="DsbD_N"/>
    <property type="match status" value="1"/>
</dbReference>
<dbReference type="InterPro" id="IPR036249">
    <property type="entry name" value="Thioredoxin-like_sf"/>
</dbReference>
<evidence type="ECO:0000256" key="7">
    <source>
        <dbReference type="ARBA" id="ARBA00023284"/>
    </source>
</evidence>
<evidence type="ECO:0000256" key="4">
    <source>
        <dbReference type="ARBA" id="ARBA00022748"/>
    </source>
</evidence>
<feature type="transmembrane region" description="Helical" evidence="8">
    <location>
        <begin position="563"/>
        <end position="582"/>
    </location>
</feature>
<evidence type="ECO:0000256" key="2">
    <source>
        <dbReference type="ARBA" id="ARBA00022475"/>
    </source>
</evidence>
<evidence type="ECO:0000256" key="8">
    <source>
        <dbReference type="SAM" id="Phobius"/>
    </source>
</evidence>
<feature type="transmembrane region" description="Helical" evidence="8">
    <location>
        <begin position="522"/>
        <end position="542"/>
    </location>
</feature>
<evidence type="ECO:0000256" key="6">
    <source>
        <dbReference type="ARBA" id="ARBA00023136"/>
    </source>
</evidence>
<feature type="transmembrane region" description="Helical" evidence="8">
    <location>
        <begin position="616"/>
        <end position="634"/>
    </location>
</feature>
<protein>
    <submittedName>
        <fullName evidence="10">Thiol:disulfide interchange protein DsbD</fullName>
    </submittedName>
</protein>